<dbReference type="KEGG" id="mpro:BJP34_35675"/>
<protein>
    <submittedName>
        <fullName evidence="2">Uncharacterized protein</fullName>
    </submittedName>
</protein>
<keyword evidence="1" id="KW-0732">Signal</keyword>
<evidence type="ECO:0000313" key="2">
    <source>
        <dbReference type="EMBL" id="AOX04722.1"/>
    </source>
</evidence>
<dbReference type="AlphaFoldDB" id="A0A1D8U495"/>
<proteinExistence type="predicted"/>
<dbReference type="EMBL" id="CP017600">
    <property type="protein sequence ID" value="AOX04722.1"/>
    <property type="molecule type" value="Genomic_DNA"/>
</dbReference>
<evidence type="ECO:0000256" key="1">
    <source>
        <dbReference type="SAM" id="SignalP"/>
    </source>
</evidence>
<accession>A0A1D8U495</accession>
<evidence type="ECO:0000313" key="3">
    <source>
        <dbReference type="Proteomes" id="UP000177870"/>
    </source>
</evidence>
<feature type="signal peptide" evidence="1">
    <location>
        <begin position="1"/>
        <end position="28"/>
    </location>
</feature>
<feature type="chain" id="PRO_5009438964" evidence="1">
    <location>
        <begin position="29"/>
        <end position="81"/>
    </location>
</feature>
<sequence>MFKKFSAIALSSSIAISLLGLTPVKTLAQSSCSSSTSVCSVTVVEGDCAITTTLHSDGSVTRTEICVEFNEQDQQKEENIR</sequence>
<dbReference type="Proteomes" id="UP000177870">
    <property type="component" value="Plasmid unnamed"/>
</dbReference>
<gene>
    <name evidence="2" type="ORF">BJP34_35675</name>
</gene>
<geneLocation type="plasmid" evidence="2 3">
    <name>unnamed</name>
</geneLocation>
<keyword evidence="2" id="KW-0614">Plasmid</keyword>
<organism evidence="2 3">
    <name type="scientific">Moorena producens PAL-8-15-08-1</name>
    <dbReference type="NCBI Taxonomy" id="1458985"/>
    <lineage>
        <taxon>Bacteria</taxon>
        <taxon>Bacillati</taxon>
        <taxon>Cyanobacteriota</taxon>
        <taxon>Cyanophyceae</taxon>
        <taxon>Coleofasciculales</taxon>
        <taxon>Coleofasciculaceae</taxon>
        <taxon>Moorena</taxon>
    </lineage>
</organism>
<reference evidence="3" key="1">
    <citation type="submission" date="2016-10" db="EMBL/GenBank/DDBJ databases">
        <title>Comparative genomics uncovers the prolific and rare metabolic potential of the cyanobacterial genus Moorea.</title>
        <authorList>
            <person name="Leao T."/>
            <person name="Castelao G."/>
            <person name="Korobeynikov A."/>
            <person name="Monroe E.A."/>
            <person name="Podell S."/>
            <person name="Glukhov E."/>
            <person name="Allen E."/>
            <person name="Gerwick W.H."/>
            <person name="Gerwick L."/>
        </authorList>
    </citation>
    <scope>NUCLEOTIDE SEQUENCE [LARGE SCALE GENOMIC DNA]</scope>
    <source>
        <strain evidence="3">PAL-8-15-08-1</strain>
        <plasmid evidence="3">unnamed</plasmid>
    </source>
</reference>
<name>A0A1D8U495_9CYAN</name>